<sequence length="66" mass="6866">MHANNTLQADRTALAWLCGDQHGSWVQYGTPPVAGIPDGEGLVAVYVIPLGAPLGGLNVGVLNHDF</sequence>
<evidence type="ECO:0000313" key="2">
    <source>
        <dbReference type="Proteomes" id="UP000001034"/>
    </source>
</evidence>
<keyword evidence="2" id="KW-1185">Reference proteome</keyword>
<dbReference type="EMBL" id="AB366653">
    <property type="protein sequence ID" value="BAG41695.1"/>
    <property type="molecule type" value="Genomic_DNA"/>
</dbReference>
<dbReference type="RefSeq" id="YP_001950125.1">
    <property type="nucleotide sequence ID" value="NC_010811.2"/>
</dbReference>
<reference evidence="1 2" key="1">
    <citation type="journal article" date="2010" name="Virology">
        <title>A jumbo phage infecting the phytopathogen Ralstonia solanacearum defines a new lineage of the Myoviridae family.</title>
        <authorList>
            <person name="Yamada T."/>
            <person name="Satoh S."/>
            <person name="Ishikawa H."/>
            <person name="Fujiwara A."/>
            <person name="Kawasaki T."/>
            <person name="Fujie M."/>
            <person name="Ogata H."/>
        </authorList>
    </citation>
    <scope>NUCLEOTIDE SEQUENCE [LARGE SCALE GENOMIC DNA]</scope>
</reference>
<dbReference type="KEGG" id="vg:6369869"/>
<dbReference type="GeneID" id="6369869"/>
<organism evidence="1 2">
    <name type="scientific">Ralstonia phage phiRSL1</name>
    <dbReference type="NCBI Taxonomy" id="1980924"/>
    <lineage>
        <taxon>Viruses</taxon>
        <taxon>Duplodnaviria</taxon>
        <taxon>Heunggongvirae</taxon>
        <taxon>Uroviricota</taxon>
        <taxon>Caudoviricetes</taxon>
        <taxon>Mieseafarmvirus</taxon>
        <taxon>Mieseafarmvirus RSL1</taxon>
    </lineage>
</organism>
<protein>
    <submittedName>
        <fullName evidence="1">Uncharacterized protein</fullName>
    </submittedName>
</protein>
<proteinExistence type="predicted"/>
<dbReference type="Proteomes" id="UP000001034">
    <property type="component" value="Segment"/>
</dbReference>
<evidence type="ECO:0000313" key="1">
    <source>
        <dbReference type="EMBL" id="BAG41695.1"/>
    </source>
</evidence>
<name>B2ZYF6_9CAUD</name>
<accession>B2ZYF6</accession>